<reference evidence="2 3" key="1">
    <citation type="submission" date="2019-04" db="EMBL/GenBank/DDBJ databases">
        <title>Chromosome genome assembly for Takifugu flavidus.</title>
        <authorList>
            <person name="Xiao S."/>
        </authorList>
    </citation>
    <scope>NUCLEOTIDE SEQUENCE [LARGE SCALE GENOMIC DNA]</scope>
    <source>
        <strain evidence="2">HTHZ2018</strain>
        <tissue evidence="2">Muscle</tissue>
    </source>
</reference>
<keyword evidence="3" id="KW-1185">Reference proteome</keyword>
<name>A0A5C6MWN5_9TELE</name>
<proteinExistence type="predicted"/>
<evidence type="ECO:0000256" key="1">
    <source>
        <dbReference type="SAM" id="MobiDB-lite"/>
    </source>
</evidence>
<feature type="compositionally biased region" description="Polar residues" evidence="1">
    <location>
        <begin position="343"/>
        <end position="369"/>
    </location>
</feature>
<feature type="region of interest" description="Disordered" evidence="1">
    <location>
        <begin position="1"/>
        <end position="25"/>
    </location>
</feature>
<feature type="compositionally biased region" description="Basic and acidic residues" evidence="1">
    <location>
        <begin position="554"/>
        <end position="612"/>
    </location>
</feature>
<gene>
    <name evidence="2" type="ORF">D4764_06G0007390</name>
</gene>
<feature type="compositionally biased region" description="Low complexity" evidence="1">
    <location>
        <begin position="119"/>
        <end position="128"/>
    </location>
</feature>
<organism evidence="2 3">
    <name type="scientific">Takifugu flavidus</name>
    <name type="common">sansaifugu</name>
    <dbReference type="NCBI Taxonomy" id="433684"/>
    <lineage>
        <taxon>Eukaryota</taxon>
        <taxon>Metazoa</taxon>
        <taxon>Chordata</taxon>
        <taxon>Craniata</taxon>
        <taxon>Vertebrata</taxon>
        <taxon>Euteleostomi</taxon>
        <taxon>Actinopterygii</taxon>
        <taxon>Neopterygii</taxon>
        <taxon>Teleostei</taxon>
        <taxon>Neoteleostei</taxon>
        <taxon>Acanthomorphata</taxon>
        <taxon>Eupercaria</taxon>
        <taxon>Tetraodontiformes</taxon>
        <taxon>Tetradontoidea</taxon>
        <taxon>Tetraodontidae</taxon>
        <taxon>Takifugu</taxon>
    </lineage>
</organism>
<dbReference type="AlphaFoldDB" id="A0A5C6MWN5"/>
<feature type="compositionally biased region" description="Basic and acidic residues" evidence="1">
    <location>
        <begin position="144"/>
        <end position="154"/>
    </location>
</feature>
<feature type="region of interest" description="Disordered" evidence="1">
    <location>
        <begin position="340"/>
        <end position="391"/>
    </location>
</feature>
<feature type="compositionally biased region" description="Basic and acidic residues" evidence="1">
    <location>
        <begin position="457"/>
        <end position="467"/>
    </location>
</feature>
<keyword evidence="2" id="KW-0808">Transferase</keyword>
<evidence type="ECO:0000313" key="3">
    <source>
        <dbReference type="Proteomes" id="UP000324091"/>
    </source>
</evidence>
<feature type="region of interest" description="Disordered" evidence="1">
    <location>
        <begin position="94"/>
        <end position="160"/>
    </location>
</feature>
<feature type="region of interest" description="Disordered" evidence="1">
    <location>
        <begin position="412"/>
        <end position="612"/>
    </location>
</feature>
<keyword evidence="2" id="KW-0418">Kinase</keyword>
<feature type="compositionally biased region" description="Polar residues" evidence="1">
    <location>
        <begin position="508"/>
        <end position="526"/>
    </location>
</feature>
<dbReference type="GO" id="GO:0016301">
    <property type="term" value="F:kinase activity"/>
    <property type="evidence" value="ECO:0007669"/>
    <property type="project" value="UniProtKB-KW"/>
</dbReference>
<feature type="compositionally biased region" description="Basic and acidic residues" evidence="1">
    <location>
        <begin position="430"/>
        <end position="450"/>
    </location>
</feature>
<feature type="compositionally biased region" description="Basic and acidic residues" evidence="1">
    <location>
        <begin position="1"/>
        <end position="23"/>
    </location>
</feature>
<dbReference type="Proteomes" id="UP000324091">
    <property type="component" value="Chromosome 6"/>
</dbReference>
<comment type="caution">
    <text evidence="2">The sequence shown here is derived from an EMBL/GenBank/DDBJ whole genome shotgun (WGS) entry which is preliminary data.</text>
</comment>
<protein>
    <submittedName>
        <fullName evidence="2">Tau-tubulin kinase 1</fullName>
    </submittedName>
</protein>
<sequence length="612" mass="67581">MASWAEREEKGEDRTSDPIRSPDHSCLPAGLLILSQVILEQGASPTAPSIISPSSPDYRTKGQSFEKKHFHILPQLQAKRADFLTVMLTGTLSPHRSFASPEEEIPEPLASKEGDVIKSESSSEASQKSPERSQEAAASTLMAEDQRGPREHASVADADPDLEDVSKTLVLFSPGDTRKSPSGADHVLDGELATPCTLTSHNEQAVQLESSETGCLSPALRSDLKPTLPIAPASPPFTKVERTFVHIAETSHLNIMPSNGHCIKDSNCENTKSSAGNYSCEVDVGPKIQECPEVFIPENNLPAERHLSTKNGPITVSESPKLIQEPKVPAEAHDFLQDHEKQQLNSEKSSTVRATRQESQAPSLSQSHSRIPVLISEEKSGSEESTSFSAWLQRRTRNPDLARFLVQKQQNRWMRRRVPSGASSLSSGDDEQRRASSSEEDTHISQESRRNIFVQVTEKHRSKDTKSRIPRPVTSFKRSSAAATPLPVADPNPTKQAPFLMNGYGTMRRSTSQEATTQTFSCTTPVKNKPKPNGTTQGLPNAREKVGDPPADGRLGREREKGRGQVEDRIVGEEGEEERGRGEERKERRRRRGEERRGEEERGEERREDGRG</sequence>
<dbReference type="EMBL" id="RHFK02000019">
    <property type="protein sequence ID" value="TWW59209.1"/>
    <property type="molecule type" value="Genomic_DNA"/>
</dbReference>
<evidence type="ECO:0000313" key="2">
    <source>
        <dbReference type="EMBL" id="TWW59209.1"/>
    </source>
</evidence>
<accession>A0A5C6MWN5</accession>